<reference evidence="4" key="1">
    <citation type="journal article" date="2019" name="Int. J. Syst. Evol. Microbiol.">
        <title>The Global Catalogue of Microorganisms (GCM) 10K type strain sequencing project: providing services to taxonomists for standard genome sequencing and annotation.</title>
        <authorList>
            <consortium name="The Broad Institute Genomics Platform"/>
            <consortium name="The Broad Institute Genome Sequencing Center for Infectious Disease"/>
            <person name="Wu L."/>
            <person name="Ma J."/>
        </authorList>
    </citation>
    <scope>NUCLEOTIDE SEQUENCE [LARGE SCALE GENOMIC DNA]</scope>
    <source>
        <strain evidence="4">CGMCC 1.12942</strain>
    </source>
</reference>
<dbReference type="PANTHER" id="PTHR46797:SF1">
    <property type="entry name" value="METHYLPHOSPHONATE SYNTHASE"/>
    <property type="match status" value="1"/>
</dbReference>
<dbReference type="InterPro" id="IPR001387">
    <property type="entry name" value="Cro/C1-type_HTH"/>
</dbReference>
<dbReference type="Proteomes" id="UP001596500">
    <property type="component" value="Unassembled WGS sequence"/>
</dbReference>
<evidence type="ECO:0000259" key="2">
    <source>
        <dbReference type="PROSITE" id="PS50943"/>
    </source>
</evidence>
<dbReference type="RefSeq" id="WP_379867186.1">
    <property type="nucleotide sequence ID" value="NZ_JBHTBW010000066.1"/>
</dbReference>
<comment type="caution">
    <text evidence="3">The sequence shown here is derived from an EMBL/GenBank/DDBJ whole genome shotgun (WGS) entry which is preliminary data.</text>
</comment>
<dbReference type="PROSITE" id="PS50943">
    <property type="entry name" value="HTH_CROC1"/>
    <property type="match status" value="2"/>
</dbReference>
<proteinExistence type="predicted"/>
<sequence length="124" mass="14232">MRNARISQNMTIRELAKAAGLSDVAISDIENNKSKPTITTLRRISKVLNQPISHLGCFESLPEVTLGQKIKKARLYHGLTKEEFAKLLSVDTKSLRNWERDICRPLDKHLQVLYRYIQILIPGY</sequence>
<feature type="domain" description="HTH cro/C1-type" evidence="2">
    <location>
        <begin position="70"/>
        <end position="124"/>
    </location>
</feature>
<keyword evidence="1" id="KW-0238">DNA-binding</keyword>
<feature type="domain" description="HTH cro/C1-type" evidence="2">
    <location>
        <begin position="1"/>
        <end position="55"/>
    </location>
</feature>
<evidence type="ECO:0000313" key="3">
    <source>
        <dbReference type="EMBL" id="MFC7442960.1"/>
    </source>
</evidence>
<dbReference type="SMART" id="SM00530">
    <property type="entry name" value="HTH_XRE"/>
    <property type="match status" value="2"/>
</dbReference>
<organism evidence="3 4">
    <name type="scientific">Laceyella putida</name>
    <dbReference type="NCBI Taxonomy" id="110101"/>
    <lineage>
        <taxon>Bacteria</taxon>
        <taxon>Bacillati</taxon>
        <taxon>Bacillota</taxon>
        <taxon>Bacilli</taxon>
        <taxon>Bacillales</taxon>
        <taxon>Thermoactinomycetaceae</taxon>
        <taxon>Laceyella</taxon>
    </lineage>
</organism>
<dbReference type="PANTHER" id="PTHR46797">
    <property type="entry name" value="HTH-TYPE TRANSCRIPTIONAL REGULATOR"/>
    <property type="match status" value="1"/>
</dbReference>
<evidence type="ECO:0000313" key="4">
    <source>
        <dbReference type="Proteomes" id="UP001596500"/>
    </source>
</evidence>
<dbReference type="EMBL" id="JBHTBW010000066">
    <property type="protein sequence ID" value="MFC7442960.1"/>
    <property type="molecule type" value="Genomic_DNA"/>
</dbReference>
<dbReference type="CDD" id="cd00093">
    <property type="entry name" value="HTH_XRE"/>
    <property type="match status" value="2"/>
</dbReference>
<name>A0ABW2RPG5_9BACL</name>
<keyword evidence="4" id="KW-1185">Reference proteome</keyword>
<accession>A0ABW2RPG5</accession>
<evidence type="ECO:0000256" key="1">
    <source>
        <dbReference type="ARBA" id="ARBA00023125"/>
    </source>
</evidence>
<protein>
    <submittedName>
        <fullName evidence="3">Helix-turn-helix domain-containing protein</fullName>
    </submittedName>
</protein>
<dbReference type="SUPFAM" id="SSF47413">
    <property type="entry name" value="lambda repressor-like DNA-binding domains"/>
    <property type="match status" value="2"/>
</dbReference>
<gene>
    <name evidence="3" type="ORF">ACFQNG_17975</name>
</gene>
<dbReference type="Gene3D" id="1.10.260.40">
    <property type="entry name" value="lambda repressor-like DNA-binding domains"/>
    <property type="match status" value="2"/>
</dbReference>
<dbReference type="InterPro" id="IPR050807">
    <property type="entry name" value="TransReg_Diox_bact_type"/>
</dbReference>
<dbReference type="Pfam" id="PF01381">
    <property type="entry name" value="HTH_3"/>
    <property type="match status" value="1"/>
</dbReference>
<dbReference type="InterPro" id="IPR010982">
    <property type="entry name" value="Lambda_DNA-bd_dom_sf"/>
</dbReference>